<dbReference type="CDD" id="cd01627">
    <property type="entry name" value="HAD_TPP"/>
    <property type="match status" value="1"/>
</dbReference>
<feature type="compositionally biased region" description="Basic and acidic residues" evidence="3">
    <location>
        <begin position="61"/>
        <end position="72"/>
    </location>
</feature>
<dbReference type="Gene3D" id="3.30.70.1020">
    <property type="entry name" value="Trehalose-6-phosphate phosphatase related protein, domain 2"/>
    <property type="match status" value="1"/>
</dbReference>
<sequence length="983" mass="109664">MQYNSRESEAMTAERARPEGESPEETHPALQSSVTAVPVTPDAHTASRSAYFEPDAPAEQHPAKAFDSEKLPRGPQWNPNSTGDDCASSPTDFAAGAKSPEEILRRLSRPSLDSAEKADLADIDPKAAHPNLNLSGGVISATTCVPYSIGYSPGNDWELRSRRGTSALFDSFSYLASAASPWNHTLVGWTGEIGIAPDAQPTFGDTVAGANGTNPLNKASAPIPVDPTSKPPQPAHIEGISVDREHRARLEKQLERDHGGRIVPVWLYDELHEDNDMVVLKNQSRWRQFAEKELYTLFHYKQNEPADGRAARKAWADYYRMNKMFADKILEIYKPGDVIMIHDYYLLLLPSLLRQRLPNVYIGFFLHIPFPSSEFYRCLSRRKEILEGVLGANMVGFQSYSYSRHFSSCCTRVLGFDSSSAGVDAYGAHVAVDVFPIGINAAATQRIALHDNAVSEKVKGIRELYKDKKIIVGRDRLDAVRGVAQKLQAFEVFLERYPEWREKVVLIQVTSPNNSQENSNDPDNKFVNKISDLVSRINGAYGSLSFAPVQHFPQYLSKEEYFALLRVADVGLITSVRDGMNTTSMEYVIAQKDRQSPLILSEFSGTAGSLGSAIHINPWDLGGVADAIDRALTMTEEERKDQHDQLYKHVITNNVQAWMSSYLRRLMTNLSSFDQSFATPALDRAKLLSQYRKAKKRLFMFDYDGTLTPIVKDPQSAIPSDRVIRTIKTLASDPNNAVWIISGRDQAFLDEWMGHITELGLSAEHGSFMRHPRSEIWESLTDKTDMSWQSDVMQVFQHYTERTQGSFIERKKIALTWHYRRADPEYGAFQARECQKHLEATVAKKYEVEVMTGKANLEVRPRFVNKGEIAKRLVADYGDSPPEFIFCSGDDFTDEGKAAYVLFTVELTDHATDMFRALRGSKLPEDHVFSVTVGASSKQTLASWHLLEPADVVSCIALLNGSADAGNIGAVAVVDGTVPESRL</sequence>
<accession>A0ABR3T1H6</accession>
<reference evidence="4 5" key="1">
    <citation type="submission" date="2024-02" db="EMBL/GenBank/DDBJ databases">
        <title>De novo assembly and annotation of 12 fungi associated with fruit tree decline syndrome in Ontario, Canada.</title>
        <authorList>
            <person name="Sulman M."/>
            <person name="Ellouze W."/>
            <person name="Ilyukhin E."/>
        </authorList>
    </citation>
    <scope>NUCLEOTIDE SEQUENCE [LARGE SCALE GENOMIC DNA]</scope>
    <source>
        <strain evidence="4 5">M1-105</strain>
    </source>
</reference>
<dbReference type="PANTHER" id="PTHR10788:SF123">
    <property type="entry name" value="TREHALOSE-PHOSPHATASE"/>
    <property type="match status" value="1"/>
</dbReference>
<comment type="caution">
    <text evidence="4">The sequence shown here is derived from an EMBL/GenBank/DDBJ whole genome shotgun (WGS) entry which is preliminary data.</text>
</comment>
<comment type="similarity">
    <text evidence="1">In the N-terminal section; belongs to the glycosyltransferase 20 family.</text>
</comment>
<feature type="region of interest" description="Disordered" evidence="3">
    <location>
        <begin position="1"/>
        <end position="100"/>
    </location>
</feature>
<dbReference type="InterPro" id="IPR036412">
    <property type="entry name" value="HAD-like_sf"/>
</dbReference>
<dbReference type="Gene3D" id="3.40.50.1000">
    <property type="entry name" value="HAD superfamily/HAD-like"/>
    <property type="match status" value="1"/>
</dbReference>
<dbReference type="SUPFAM" id="SSF53756">
    <property type="entry name" value="UDP-Glycosyltransferase/glycogen phosphorylase"/>
    <property type="match status" value="1"/>
</dbReference>
<dbReference type="PANTHER" id="PTHR10788">
    <property type="entry name" value="TREHALOSE-6-PHOSPHATE SYNTHASE"/>
    <property type="match status" value="1"/>
</dbReference>
<dbReference type="NCBIfam" id="TIGR00685">
    <property type="entry name" value="T6PP"/>
    <property type="match status" value="1"/>
</dbReference>
<comment type="similarity">
    <text evidence="2">In the C-terminal section; belongs to the trehalose phosphatase family.</text>
</comment>
<dbReference type="InterPro" id="IPR006379">
    <property type="entry name" value="HAD-SF_hydro_IIB"/>
</dbReference>
<dbReference type="InterPro" id="IPR003337">
    <property type="entry name" value="Trehalose_PPase"/>
</dbReference>
<evidence type="ECO:0000313" key="4">
    <source>
        <dbReference type="EMBL" id="KAL1633287.1"/>
    </source>
</evidence>
<feature type="compositionally biased region" description="Polar residues" evidence="3">
    <location>
        <begin position="77"/>
        <end position="91"/>
    </location>
</feature>
<dbReference type="CDD" id="cd03788">
    <property type="entry name" value="GT20_TPS"/>
    <property type="match status" value="1"/>
</dbReference>
<dbReference type="SUPFAM" id="SSF56784">
    <property type="entry name" value="HAD-like"/>
    <property type="match status" value="1"/>
</dbReference>
<dbReference type="Gene3D" id="3.40.50.2000">
    <property type="entry name" value="Glycogen Phosphorylase B"/>
    <property type="match status" value="2"/>
</dbReference>
<dbReference type="EMBL" id="JAJVDC020000022">
    <property type="protein sequence ID" value="KAL1633287.1"/>
    <property type="molecule type" value="Genomic_DNA"/>
</dbReference>
<name>A0ABR3T1H6_9PEZI</name>
<organism evidence="4 5">
    <name type="scientific">Neofusicoccum ribis</name>
    <dbReference type="NCBI Taxonomy" id="45134"/>
    <lineage>
        <taxon>Eukaryota</taxon>
        <taxon>Fungi</taxon>
        <taxon>Dikarya</taxon>
        <taxon>Ascomycota</taxon>
        <taxon>Pezizomycotina</taxon>
        <taxon>Dothideomycetes</taxon>
        <taxon>Dothideomycetes incertae sedis</taxon>
        <taxon>Botryosphaeriales</taxon>
        <taxon>Botryosphaeriaceae</taxon>
        <taxon>Neofusicoccum</taxon>
    </lineage>
</organism>
<dbReference type="InterPro" id="IPR001830">
    <property type="entry name" value="Glyco_trans_20"/>
</dbReference>
<evidence type="ECO:0000313" key="5">
    <source>
        <dbReference type="Proteomes" id="UP001521116"/>
    </source>
</evidence>
<evidence type="ECO:0000256" key="2">
    <source>
        <dbReference type="ARBA" id="ARBA00006330"/>
    </source>
</evidence>
<dbReference type="Pfam" id="PF00982">
    <property type="entry name" value="Glyco_transf_20"/>
    <property type="match status" value="1"/>
</dbReference>
<proteinExistence type="inferred from homology"/>
<dbReference type="InterPro" id="IPR023214">
    <property type="entry name" value="HAD_sf"/>
</dbReference>
<evidence type="ECO:0000256" key="3">
    <source>
        <dbReference type="SAM" id="MobiDB-lite"/>
    </source>
</evidence>
<feature type="compositionally biased region" description="Basic and acidic residues" evidence="3">
    <location>
        <begin position="1"/>
        <end position="27"/>
    </location>
</feature>
<gene>
    <name evidence="4" type="primary">TPS2_1</name>
    <name evidence="4" type="ORF">SLS56_002920</name>
</gene>
<keyword evidence="5" id="KW-1185">Reference proteome</keyword>
<protein>
    <submittedName>
        <fullName evidence="4">Threalose-6-phosphate phosphatase</fullName>
    </submittedName>
</protein>
<dbReference type="Proteomes" id="UP001521116">
    <property type="component" value="Unassembled WGS sequence"/>
</dbReference>
<dbReference type="Pfam" id="PF02358">
    <property type="entry name" value="Trehalose_PPase"/>
    <property type="match status" value="1"/>
</dbReference>
<dbReference type="NCBIfam" id="TIGR01484">
    <property type="entry name" value="HAD-SF-IIB"/>
    <property type="match status" value="1"/>
</dbReference>
<evidence type="ECO:0000256" key="1">
    <source>
        <dbReference type="ARBA" id="ARBA00005409"/>
    </source>
</evidence>